<keyword evidence="1 4" id="KW-0378">Hydrolase</keyword>
<feature type="region of interest" description="Disordered" evidence="2">
    <location>
        <begin position="1"/>
        <end position="36"/>
    </location>
</feature>
<dbReference type="PANTHER" id="PTHR48081">
    <property type="entry name" value="AB HYDROLASE SUPERFAMILY PROTEIN C4A8.06C"/>
    <property type="match status" value="1"/>
</dbReference>
<dbReference type="InterPro" id="IPR050300">
    <property type="entry name" value="GDXG_lipolytic_enzyme"/>
</dbReference>
<dbReference type="EMBL" id="CP029042">
    <property type="protein sequence ID" value="AZS70865.1"/>
    <property type="molecule type" value="Genomic_DNA"/>
</dbReference>
<name>A0A3S9Y765_9ACTN</name>
<protein>
    <submittedName>
        <fullName evidence="4">Alpha/beta hydrolase</fullName>
    </submittedName>
</protein>
<dbReference type="GO" id="GO:0016787">
    <property type="term" value="F:hydrolase activity"/>
    <property type="evidence" value="ECO:0007669"/>
    <property type="project" value="UniProtKB-KW"/>
</dbReference>
<dbReference type="InterPro" id="IPR013094">
    <property type="entry name" value="AB_hydrolase_3"/>
</dbReference>
<evidence type="ECO:0000259" key="3">
    <source>
        <dbReference type="Pfam" id="PF07859"/>
    </source>
</evidence>
<organism evidence="4 5">
    <name type="scientific">Streptomyces lydicus</name>
    <dbReference type="NCBI Taxonomy" id="47763"/>
    <lineage>
        <taxon>Bacteria</taxon>
        <taxon>Bacillati</taxon>
        <taxon>Actinomycetota</taxon>
        <taxon>Actinomycetes</taxon>
        <taxon>Kitasatosporales</taxon>
        <taxon>Streptomycetaceae</taxon>
        <taxon>Streptomyces</taxon>
    </lineage>
</organism>
<accession>A0A3S9Y765</accession>
<dbReference type="SUPFAM" id="SSF53474">
    <property type="entry name" value="alpha/beta-Hydrolases"/>
    <property type="match status" value="1"/>
</dbReference>
<evidence type="ECO:0000256" key="1">
    <source>
        <dbReference type="ARBA" id="ARBA00022801"/>
    </source>
</evidence>
<dbReference type="InterPro" id="IPR029058">
    <property type="entry name" value="AB_hydrolase_fold"/>
</dbReference>
<feature type="compositionally biased region" description="Gly residues" evidence="2">
    <location>
        <begin position="22"/>
        <end position="31"/>
    </location>
</feature>
<dbReference type="Gene3D" id="3.40.50.1820">
    <property type="entry name" value="alpha/beta hydrolase"/>
    <property type="match status" value="1"/>
</dbReference>
<dbReference type="Pfam" id="PF07859">
    <property type="entry name" value="Abhydrolase_3"/>
    <property type="match status" value="1"/>
</dbReference>
<reference evidence="4 5" key="1">
    <citation type="submission" date="2018-04" db="EMBL/GenBank/DDBJ databases">
        <title>Complete genome sequences of Streptomyces lydicus strain WYEC and characterization of antagonistic properties of biological control agents.</title>
        <authorList>
            <person name="Mariita R.M."/>
            <person name="Sello J.K."/>
        </authorList>
    </citation>
    <scope>NUCLEOTIDE SEQUENCE [LARGE SCALE GENOMIC DNA]</scope>
    <source>
        <strain evidence="4 5">WYEC 108</strain>
    </source>
</reference>
<sequence length="351" mass="36562">MPRNGGCGVDAGDLRDAKDAGGPTGGAGAGTEPGARPYVHPELAAVLAALPERPENPYADVAAVRAGFRALMAPRMPAHDPRVTVRHTSVPGPDGNTIEVQVLRPAGAEGVLPGVLYVHGGGFVYGELDGPSPMARDACAAAGAVVVNVHYRLAPEHPYPAGVEDCYAVLEWMAAAADELGLDAGRIAVTGASAGGSLSAALCLMARDRRGPRIAFQCLLVPCLDDRGGTASARRVGDSRIVNGVGMRHTWDTYLGPGRGPDVPAYAAPARATDLSGLPPAYLLTCGLDPLRDEGLDYARRLMEADVPVEVKDVPGAWHFFEAYAPESGPARRTTAHWLRALRSALTEDDG</sequence>
<evidence type="ECO:0000313" key="4">
    <source>
        <dbReference type="EMBL" id="AZS70865.1"/>
    </source>
</evidence>
<proteinExistence type="predicted"/>
<dbReference type="RefSeq" id="WP_127149995.1">
    <property type="nucleotide sequence ID" value="NZ_CP029042.1"/>
</dbReference>
<dbReference type="AlphaFoldDB" id="A0A3S9Y765"/>
<dbReference type="PANTHER" id="PTHR48081:SF8">
    <property type="entry name" value="ALPHA_BETA HYDROLASE FOLD-3 DOMAIN-CONTAINING PROTEIN-RELATED"/>
    <property type="match status" value="1"/>
</dbReference>
<gene>
    <name evidence="4" type="ORF">DDE74_07835</name>
</gene>
<evidence type="ECO:0000313" key="5">
    <source>
        <dbReference type="Proteomes" id="UP000275579"/>
    </source>
</evidence>
<feature type="domain" description="Alpha/beta hydrolase fold-3" evidence="3">
    <location>
        <begin position="115"/>
        <end position="321"/>
    </location>
</feature>
<evidence type="ECO:0000256" key="2">
    <source>
        <dbReference type="SAM" id="MobiDB-lite"/>
    </source>
</evidence>
<dbReference type="Proteomes" id="UP000275579">
    <property type="component" value="Chromosome"/>
</dbReference>